<dbReference type="AlphaFoldDB" id="A0A0R3NDS1"/>
<dbReference type="InterPro" id="IPR001466">
    <property type="entry name" value="Beta-lactam-related"/>
</dbReference>
<gene>
    <name evidence="2" type="ORF">CQ13_21255</name>
</gene>
<dbReference type="SUPFAM" id="SSF56601">
    <property type="entry name" value="beta-lactamase/transpeptidase-like"/>
    <property type="match status" value="1"/>
</dbReference>
<dbReference type="Pfam" id="PF00144">
    <property type="entry name" value="Beta-lactamase"/>
    <property type="match status" value="1"/>
</dbReference>
<feature type="domain" description="Beta-lactamase-related" evidence="1">
    <location>
        <begin position="7"/>
        <end position="269"/>
    </location>
</feature>
<dbReference type="PANTHER" id="PTHR46825:SF7">
    <property type="entry name" value="D-ALANYL-D-ALANINE CARBOXYPEPTIDASE"/>
    <property type="match status" value="1"/>
</dbReference>
<reference evidence="2 3" key="1">
    <citation type="submission" date="2014-03" db="EMBL/GenBank/DDBJ databases">
        <title>Bradyrhizobium valentinum sp. nov., isolated from effective nodules of Lupinus mariae-josephae, a lupine endemic of basic-lime soils in Eastern Spain.</title>
        <authorList>
            <person name="Duran D."/>
            <person name="Rey L."/>
            <person name="Navarro A."/>
            <person name="Busquets A."/>
            <person name="Imperial J."/>
            <person name="Ruiz-Argueso T."/>
        </authorList>
    </citation>
    <scope>NUCLEOTIDE SEQUENCE [LARGE SCALE GENOMIC DNA]</scope>
    <source>
        <strain evidence="2 3">Ro19</strain>
    </source>
</reference>
<dbReference type="InterPro" id="IPR012338">
    <property type="entry name" value="Beta-lactam/transpept-like"/>
</dbReference>
<dbReference type="PANTHER" id="PTHR46825">
    <property type="entry name" value="D-ALANYL-D-ALANINE-CARBOXYPEPTIDASE/ENDOPEPTIDASE AMPH"/>
    <property type="match status" value="1"/>
</dbReference>
<keyword evidence="3" id="KW-1185">Reference proteome</keyword>
<organism evidence="2 3">
    <name type="scientific">Bradyrhizobium retamae</name>
    <dbReference type="NCBI Taxonomy" id="1300035"/>
    <lineage>
        <taxon>Bacteria</taxon>
        <taxon>Pseudomonadati</taxon>
        <taxon>Pseudomonadota</taxon>
        <taxon>Alphaproteobacteria</taxon>
        <taxon>Hyphomicrobiales</taxon>
        <taxon>Nitrobacteraceae</taxon>
        <taxon>Bradyrhizobium</taxon>
    </lineage>
</organism>
<accession>A0A0R3NDS1</accession>
<dbReference type="EMBL" id="LLYA01000090">
    <property type="protein sequence ID" value="KRR28527.1"/>
    <property type="molecule type" value="Genomic_DNA"/>
</dbReference>
<evidence type="ECO:0000259" key="1">
    <source>
        <dbReference type="Pfam" id="PF00144"/>
    </source>
</evidence>
<keyword evidence="2" id="KW-0378">Hydrolase</keyword>
<dbReference type="Gene3D" id="3.40.710.10">
    <property type="entry name" value="DD-peptidase/beta-lactamase superfamily"/>
    <property type="match status" value="1"/>
</dbReference>
<dbReference type="InterPro" id="IPR050491">
    <property type="entry name" value="AmpC-like"/>
</dbReference>
<evidence type="ECO:0000313" key="3">
    <source>
        <dbReference type="Proteomes" id="UP000052023"/>
    </source>
</evidence>
<protein>
    <submittedName>
        <fullName evidence="2">Serine hydrolase</fullName>
    </submittedName>
</protein>
<dbReference type="Proteomes" id="UP000052023">
    <property type="component" value="Unassembled WGS sequence"/>
</dbReference>
<dbReference type="GO" id="GO:0016787">
    <property type="term" value="F:hydrolase activity"/>
    <property type="evidence" value="ECO:0007669"/>
    <property type="project" value="UniProtKB-KW"/>
</dbReference>
<proteinExistence type="predicted"/>
<comment type="caution">
    <text evidence="2">The sequence shown here is derived from an EMBL/GenBank/DDBJ whole genome shotgun (WGS) entry which is preliminary data.</text>
</comment>
<evidence type="ECO:0000313" key="2">
    <source>
        <dbReference type="EMBL" id="KRR28527.1"/>
    </source>
</evidence>
<sequence>MTVAMHTRIGSVTKTFTGTVIMRLSQDRKLSLDDPIEKYVSGVPNGTSITLRQLANMTSGIASYTRSAKFTDIYFAKPETVFTPDQLLKVGIAASPLFSPGTKFDYSNTNTILLGMVIEKVTGKPVAEAFDAMVFKPLKLLNTSWPGQSTKMPEPYAEGFTLQGNFAKPDAPSNATFWNPAWGWTAGELISNMDDLLTYGRALGTGQGLLNPDTQEERLKSIPGPAGYGIAIGCIDGWVGHTGELPGYNTAVYYHAASDITVVVQTNSDIASGNCAESPTLANDPRDSICSSPATRIFAAITEALGHKFTPLPAR</sequence>
<name>A0A0R3NDS1_9BRAD</name>